<evidence type="ECO:0000313" key="10">
    <source>
        <dbReference type="EMBL" id="AIF83284.1"/>
    </source>
</evidence>
<feature type="transmembrane region" description="Helical" evidence="8">
    <location>
        <begin position="45"/>
        <end position="63"/>
    </location>
</feature>
<feature type="domain" description="Pycsar effector protein" evidence="9">
    <location>
        <begin position="37"/>
        <end position="181"/>
    </location>
</feature>
<dbReference type="HOGENOM" id="CLU_1438063_0_0_2"/>
<dbReference type="EMBL" id="CP007174">
    <property type="protein sequence ID" value="AIF83284.1"/>
    <property type="molecule type" value="Genomic_DNA"/>
</dbReference>
<keyword evidence="5 8" id="KW-1133">Transmembrane helix</keyword>
<evidence type="ECO:0000256" key="3">
    <source>
        <dbReference type="ARBA" id="ARBA00022692"/>
    </source>
</evidence>
<comment type="subcellular location">
    <subcellularLocation>
        <location evidence="1">Cell membrane</location>
    </subcellularLocation>
</comment>
<evidence type="ECO:0000256" key="4">
    <source>
        <dbReference type="ARBA" id="ARBA00022741"/>
    </source>
</evidence>
<dbReference type="InterPro" id="IPR043760">
    <property type="entry name" value="PycTM_dom"/>
</dbReference>
<proteinExistence type="predicted"/>
<keyword evidence="4" id="KW-0547">Nucleotide-binding</keyword>
<evidence type="ECO:0000256" key="6">
    <source>
        <dbReference type="ARBA" id="ARBA00023118"/>
    </source>
</evidence>
<feature type="transmembrane region" description="Helical" evidence="8">
    <location>
        <begin position="166"/>
        <end position="187"/>
    </location>
</feature>
<evidence type="ECO:0000259" key="9">
    <source>
        <dbReference type="Pfam" id="PF18967"/>
    </source>
</evidence>
<dbReference type="Proteomes" id="UP000028194">
    <property type="component" value="Chromosome"/>
</dbReference>
<evidence type="ECO:0000256" key="5">
    <source>
        <dbReference type="ARBA" id="ARBA00022989"/>
    </source>
</evidence>
<dbReference type="KEGG" id="nev:NTE_01212"/>
<sequence length="188" mass="21464">MRNDLPNQNGDLTDSTADLFREDLKAEYEKDFEIKERIDNKASNMITMAGVIAAIFTGFGAFVLKDAALNWILGASIVAMFLELLFLIKTILSASNAYKIAEYKHVLMYSQFIQDDKFNNVEIRTWKDAERESYNSRMIKDYLDASYKNTGLNEEKIDYLKESQRAFLYAVIMIPIAAVLSVLANTLK</sequence>
<dbReference type="GeneID" id="41597021"/>
<evidence type="ECO:0000256" key="2">
    <source>
        <dbReference type="ARBA" id="ARBA00022475"/>
    </source>
</evidence>
<organism evidence="10 11">
    <name type="scientific">Candidatus Nitrososphaera evergladensis SR1</name>
    <dbReference type="NCBI Taxonomy" id="1459636"/>
    <lineage>
        <taxon>Archaea</taxon>
        <taxon>Nitrososphaerota</taxon>
        <taxon>Nitrososphaeria</taxon>
        <taxon>Nitrososphaerales</taxon>
        <taxon>Nitrososphaeraceae</taxon>
        <taxon>Nitrososphaera</taxon>
    </lineage>
</organism>
<evidence type="ECO:0000256" key="7">
    <source>
        <dbReference type="ARBA" id="ARBA00023136"/>
    </source>
</evidence>
<reference evidence="10 11" key="1">
    <citation type="journal article" date="2014" name="PLoS ONE">
        <title>Genome Sequence of Candidatus Nitrososphaera evergladensis from Group I.1b Enriched from Everglades Soil Reveals Novel Genomic Features of the Ammonia-Oxidizing Archaea.</title>
        <authorList>
            <person name="Zhalnina K.V."/>
            <person name="Dias R."/>
            <person name="Leonard M.T."/>
            <person name="Dorr de Quadros P."/>
            <person name="Camargo F.A."/>
            <person name="Drew J.C."/>
            <person name="Farmerie W.G."/>
            <person name="Daroub S.H."/>
            <person name="Triplett E.W."/>
        </authorList>
    </citation>
    <scope>NUCLEOTIDE SEQUENCE [LARGE SCALE GENOMIC DNA]</scope>
    <source>
        <strain evidence="10 11">SR1</strain>
    </source>
</reference>
<protein>
    <recommendedName>
        <fullName evidence="9">Pycsar effector protein domain-containing protein</fullName>
    </recommendedName>
</protein>
<evidence type="ECO:0000256" key="8">
    <source>
        <dbReference type="SAM" id="Phobius"/>
    </source>
</evidence>
<dbReference type="AlphaFoldDB" id="A0A075MVJ1"/>
<name>A0A075MVJ1_9ARCH</name>
<dbReference type="RefSeq" id="WP_158385142.1">
    <property type="nucleotide sequence ID" value="NZ_CP007174.1"/>
</dbReference>
<keyword evidence="11" id="KW-1185">Reference proteome</keyword>
<keyword evidence="3 8" id="KW-0812">Transmembrane</keyword>
<keyword evidence="7 8" id="KW-0472">Membrane</keyword>
<dbReference type="Pfam" id="PF18967">
    <property type="entry name" value="PycTM"/>
    <property type="match status" value="1"/>
</dbReference>
<accession>A0A075MVJ1</accession>
<gene>
    <name evidence="10" type="ORF">NTE_01212</name>
</gene>
<feature type="transmembrane region" description="Helical" evidence="8">
    <location>
        <begin position="69"/>
        <end position="88"/>
    </location>
</feature>
<evidence type="ECO:0000256" key="1">
    <source>
        <dbReference type="ARBA" id="ARBA00004236"/>
    </source>
</evidence>
<evidence type="ECO:0000313" key="11">
    <source>
        <dbReference type="Proteomes" id="UP000028194"/>
    </source>
</evidence>
<dbReference type="STRING" id="1459636.NTE_01212"/>
<keyword evidence="2" id="KW-1003">Cell membrane</keyword>
<keyword evidence="6" id="KW-0051">Antiviral defense</keyword>